<reference evidence="2 3" key="1">
    <citation type="submission" date="2020-05" db="EMBL/GenBank/DDBJ databases">
        <title>Draft genome sequence of Desulfovibrio sp. strain HN2T.</title>
        <authorList>
            <person name="Ueno A."/>
            <person name="Tamazawa S."/>
            <person name="Tamamura S."/>
            <person name="Murakami T."/>
            <person name="Kiyama T."/>
            <person name="Inomata H."/>
            <person name="Amano Y."/>
            <person name="Miyakawa K."/>
            <person name="Tamaki H."/>
            <person name="Naganuma T."/>
            <person name="Kaneko K."/>
        </authorList>
    </citation>
    <scope>NUCLEOTIDE SEQUENCE [LARGE SCALE GENOMIC DNA]</scope>
    <source>
        <strain evidence="2 3">HN2</strain>
    </source>
</reference>
<evidence type="ECO:0000313" key="3">
    <source>
        <dbReference type="Proteomes" id="UP000503840"/>
    </source>
</evidence>
<accession>A0A7J0BEQ9</accession>
<dbReference type="AlphaFoldDB" id="A0A7J0BEQ9"/>
<evidence type="ECO:0000313" key="2">
    <source>
        <dbReference type="EMBL" id="GFM31662.1"/>
    </source>
</evidence>
<dbReference type="Proteomes" id="UP000503840">
    <property type="component" value="Unassembled WGS sequence"/>
</dbReference>
<gene>
    <name evidence="2" type="ORF">DSM101010T_00270</name>
</gene>
<feature type="region of interest" description="Disordered" evidence="1">
    <location>
        <begin position="90"/>
        <end position="160"/>
    </location>
</feature>
<feature type="compositionally biased region" description="Low complexity" evidence="1">
    <location>
        <begin position="114"/>
        <end position="138"/>
    </location>
</feature>
<proteinExistence type="predicted"/>
<name>A0A7J0BEQ9_9BACT</name>
<sequence length="160" mass="17635">MVPHAGMDIYKKAPLRGLIYEVAMERALRKLAAQLNAYDEASLMNLWERYAKEVEQFEPTKRWEESALIFSFIQAVRWKNQLFNHHWAQSARPDSMGLPPQSSFTLLEEVPSPGGAAQDIAIAGASGNTSGNSSSDDGPAGGNGAKKRAKVLSFRPRESD</sequence>
<dbReference type="EMBL" id="BLVO01000001">
    <property type="protein sequence ID" value="GFM31662.1"/>
    <property type="molecule type" value="Genomic_DNA"/>
</dbReference>
<evidence type="ECO:0000256" key="1">
    <source>
        <dbReference type="SAM" id="MobiDB-lite"/>
    </source>
</evidence>
<organism evidence="2 3">
    <name type="scientific">Desulfovibrio subterraneus</name>
    <dbReference type="NCBI Taxonomy" id="2718620"/>
    <lineage>
        <taxon>Bacteria</taxon>
        <taxon>Pseudomonadati</taxon>
        <taxon>Thermodesulfobacteriota</taxon>
        <taxon>Desulfovibrionia</taxon>
        <taxon>Desulfovibrionales</taxon>
        <taxon>Desulfovibrionaceae</taxon>
        <taxon>Desulfovibrio</taxon>
    </lineage>
</organism>
<protein>
    <submittedName>
        <fullName evidence="2">Uncharacterized protein</fullName>
    </submittedName>
</protein>
<comment type="caution">
    <text evidence="2">The sequence shown here is derived from an EMBL/GenBank/DDBJ whole genome shotgun (WGS) entry which is preliminary data.</text>
</comment>
<keyword evidence="3" id="KW-1185">Reference proteome</keyword>